<keyword evidence="1" id="KW-1133">Transmembrane helix</keyword>
<feature type="transmembrane region" description="Helical" evidence="1">
    <location>
        <begin position="75"/>
        <end position="94"/>
    </location>
</feature>
<reference evidence="3" key="1">
    <citation type="submission" date="2016-06" db="EMBL/GenBank/DDBJ databases">
        <authorList>
            <person name="Varghese N."/>
            <person name="Submissions Spin"/>
        </authorList>
    </citation>
    <scope>NUCLEOTIDE SEQUENCE [LARGE SCALE GENOMIC DNA]</scope>
    <source>
        <strain evidence="3">DSM 44830</strain>
    </source>
</reference>
<feature type="transmembrane region" description="Helical" evidence="1">
    <location>
        <begin position="41"/>
        <end position="63"/>
    </location>
</feature>
<keyword evidence="1" id="KW-0812">Transmembrane</keyword>
<dbReference type="Proteomes" id="UP000199504">
    <property type="component" value="Unassembled WGS sequence"/>
</dbReference>
<sequence>MIFGLSRASSQISGRQGKAIAYALPVPQQQPPRPEPLDPPMVPFVLAGLVAWAVAGLVLLIFFRGWLTEHGHQNWLWTCLAGFLWGFPGLATMMRHDAHRRRRREAAAARG</sequence>
<dbReference type="InterPro" id="IPR019681">
    <property type="entry name" value="DUF2530"/>
</dbReference>
<dbReference type="Pfam" id="PF10745">
    <property type="entry name" value="DUF2530"/>
    <property type="match status" value="1"/>
</dbReference>
<name>A0A1C4V7N8_9ACTN</name>
<protein>
    <recommendedName>
        <fullName evidence="4">DUF2530 domain-containing protein</fullName>
    </recommendedName>
</protein>
<dbReference type="STRING" id="262898.GA0070564_1011016"/>
<gene>
    <name evidence="2" type="ORF">GA0070564_1011016</name>
</gene>
<dbReference type="EMBL" id="FMCX01000001">
    <property type="protein sequence ID" value="SCE79952.1"/>
    <property type="molecule type" value="Genomic_DNA"/>
</dbReference>
<proteinExistence type="predicted"/>
<keyword evidence="3" id="KW-1185">Reference proteome</keyword>
<evidence type="ECO:0000313" key="3">
    <source>
        <dbReference type="Proteomes" id="UP000199504"/>
    </source>
</evidence>
<dbReference type="AlphaFoldDB" id="A0A1C4V7N8"/>
<accession>A0A1C4V7N8</accession>
<evidence type="ECO:0000313" key="2">
    <source>
        <dbReference type="EMBL" id="SCE79952.1"/>
    </source>
</evidence>
<organism evidence="2 3">
    <name type="scientific">Micromonospora mirobrigensis</name>
    <dbReference type="NCBI Taxonomy" id="262898"/>
    <lineage>
        <taxon>Bacteria</taxon>
        <taxon>Bacillati</taxon>
        <taxon>Actinomycetota</taxon>
        <taxon>Actinomycetes</taxon>
        <taxon>Micromonosporales</taxon>
        <taxon>Micromonosporaceae</taxon>
        <taxon>Micromonospora</taxon>
    </lineage>
</organism>
<keyword evidence="1" id="KW-0472">Membrane</keyword>
<evidence type="ECO:0008006" key="4">
    <source>
        <dbReference type="Google" id="ProtNLM"/>
    </source>
</evidence>
<evidence type="ECO:0000256" key="1">
    <source>
        <dbReference type="SAM" id="Phobius"/>
    </source>
</evidence>